<name>A0A9X4MCV9_9CYAN</name>
<feature type="transmembrane region" description="Helical" evidence="6">
    <location>
        <begin position="161"/>
        <end position="182"/>
    </location>
</feature>
<evidence type="ECO:0000256" key="5">
    <source>
        <dbReference type="ARBA" id="ARBA00023136"/>
    </source>
</evidence>
<evidence type="ECO:0000256" key="2">
    <source>
        <dbReference type="ARBA" id="ARBA00008333"/>
    </source>
</evidence>
<feature type="transmembrane region" description="Helical" evidence="6">
    <location>
        <begin position="43"/>
        <end position="65"/>
    </location>
</feature>
<evidence type="ECO:0000256" key="1">
    <source>
        <dbReference type="ARBA" id="ARBA00004141"/>
    </source>
</evidence>
<feature type="transmembrane region" description="Helical" evidence="6">
    <location>
        <begin position="124"/>
        <end position="149"/>
    </location>
</feature>
<organism evidence="7 8">
    <name type="scientific">Pseudanabaena catenata USMAC16</name>
    <dbReference type="NCBI Taxonomy" id="1855837"/>
    <lineage>
        <taxon>Bacteria</taxon>
        <taxon>Bacillati</taxon>
        <taxon>Cyanobacteriota</taxon>
        <taxon>Cyanophyceae</taxon>
        <taxon>Pseudanabaenales</taxon>
        <taxon>Pseudanabaenaceae</taxon>
        <taxon>Pseudanabaena</taxon>
    </lineage>
</organism>
<evidence type="ECO:0000313" key="8">
    <source>
        <dbReference type="Proteomes" id="UP001152872"/>
    </source>
</evidence>
<dbReference type="PANTHER" id="PTHR31632:SF2">
    <property type="entry name" value="PLASMA MEMBRANE IRON PERMEASE"/>
    <property type="match status" value="1"/>
</dbReference>
<feature type="transmembrane region" description="Helical" evidence="6">
    <location>
        <begin position="194"/>
        <end position="216"/>
    </location>
</feature>
<comment type="similarity">
    <text evidence="2">Belongs to the oxidase-dependent Fe transporter (OFeT) (TC 9.A.10.1) family.</text>
</comment>
<sequence length="315" mass="34464">MDFSSALPTFLIVLREGTEATLVVGIVLAYLSKANQSFLNKWVYLGALAGLFVSSVMGAIAQKLIGGFSGTIYYLCKGIFSLAAIVMLSWMLIWMTQQAKTLRFQVQASVEQALRSNEADKVGWGLFTLIFVAVLREGAETVLFVTGSFNPDPTQSGLAQYAPAIGCVFGIVAAIAIGLAIFRFGAKLNIRIFFQVLGIILILIVAGLVMTSLAAFDLANTIDKVFNTATQSYEFLDPPQKVISWFSLGRQVTDTSSFLPADKFPGIVLATLFGYSDKLYATQIVAYCVFLSTMIVFYFRSLSGKQIFPFLRTQR</sequence>
<dbReference type="RefSeq" id="WP_009628941.1">
    <property type="nucleotide sequence ID" value="NZ_VBTY01000223.1"/>
</dbReference>
<dbReference type="PANTHER" id="PTHR31632">
    <property type="entry name" value="IRON TRANSPORTER FTH1"/>
    <property type="match status" value="1"/>
</dbReference>
<protein>
    <submittedName>
        <fullName evidence="7">FTR1 family protein</fullName>
    </submittedName>
</protein>
<keyword evidence="3 6" id="KW-0812">Transmembrane</keyword>
<dbReference type="InterPro" id="IPR004923">
    <property type="entry name" value="FTR1/Fip1/EfeU"/>
</dbReference>
<evidence type="ECO:0000256" key="6">
    <source>
        <dbReference type="SAM" id="Phobius"/>
    </source>
</evidence>
<dbReference type="Proteomes" id="UP001152872">
    <property type="component" value="Unassembled WGS sequence"/>
</dbReference>
<feature type="transmembrane region" description="Helical" evidence="6">
    <location>
        <begin position="71"/>
        <end position="93"/>
    </location>
</feature>
<dbReference type="Pfam" id="PF03239">
    <property type="entry name" value="FTR1"/>
    <property type="match status" value="1"/>
</dbReference>
<dbReference type="GO" id="GO:0033573">
    <property type="term" value="C:high-affinity iron permease complex"/>
    <property type="evidence" value="ECO:0007669"/>
    <property type="project" value="InterPro"/>
</dbReference>
<keyword evidence="5 6" id="KW-0472">Membrane</keyword>
<dbReference type="GO" id="GO:0015093">
    <property type="term" value="F:ferrous iron transmembrane transporter activity"/>
    <property type="evidence" value="ECO:0007669"/>
    <property type="project" value="TreeGrafter"/>
</dbReference>
<keyword evidence="8" id="KW-1185">Reference proteome</keyword>
<dbReference type="EMBL" id="VBTY01000223">
    <property type="protein sequence ID" value="MDG3496747.1"/>
    <property type="molecule type" value="Genomic_DNA"/>
</dbReference>
<comment type="subcellular location">
    <subcellularLocation>
        <location evidence="1">Membrane</location>
        <topology evidence="1">Multi-pass membrane protein</topology>
    </subcellularLocation>
</comment>
<keyword evidence="4 6" id="KW-1133">Transmembrane helix</keyword>
<accession>A0A9X4MCV9</accession>
<evidence type="ECO:0000256" key="3">
    <source>
        <dbReference type="ARBA" id="ARBA00022692"/>
    </source>
</evidence>
<proteinExistence type="inferred from homology"/>
<evidence type="ECO:0000313" key="7">
    <source>
        <dbReference type="EMBL" id="MDG3496747.1"/>
    </source>
</evidence>
<dbReference type="AlphaFoldDB" id="A0A9X4MCV9"/>
<gene>
    <name evidence="7" type="ORF">FEV09_19590</name>
</gene>
<comment type="caution">
    <text evidence="7">The sequence shown here is derived from an EMBL/GenBank/DDBJ whole genome shotgun (WGS) entry which is preliminary data.</text>
</comment>
<reference evidence="7" key="1">
    <citation type="submission" date="2019-05" db="EMBL/GenBank/DDBJ databases">
        <title>Whole genome sequencing of Pseudanabaena catenata USMAC16.</title>
        <authorList>
            <person name="Khan Z."/>
            <person name="Omar W.M."/>
            <person name="Convey P."/>
            <person name="Merican F."/>
            <person name="Najimudin N."/>
        </authorList>
    </citation>
    <scope>NUCLEOTIDE SEQUENCE</scope>
    <source>
        <strain evidence="7">USMAC16</strain>
    </source>
</reference>
<evidence type="ECO:0000256" key="4">
    <source>
        <dbReference type="ARBA" id="ARBA00022989"/>
    </source>
</evidence>
<feature type="transmembrane region" description="Helical" evidence="6">
    <location>
        <begin position="12"/>
        <end position="31"/>
    </location>
</feature>
<feature type="transmembrane region" description="Helical" evidence="6">
    <location>
        <begin position="279"/>
        <end position="299"/>
    </location>
</feature>